<feature type="signal peptide" evidence="1">
    <location>
        <begin position="1"/>
        <end position="27"/>
    </location>
</feature>
<keyword evidence="3" id="KW-1185">Reference proteome</keyword>
<sequence length="161" mass="17158">MTAWANRSPIAAAMLNPALVAAVLATAAQGHQKEAGQGMPWSLSFVVAPMVLHQSTRQALPTSTRTHLAVWAGKNPLVRAGFPARAQALVGPVKEGTRFGLAHRALALETDGRLHSTYQRPRGYRPPGQLDQMLRKAGLVGRWLAKADNPATVFAVLGVTP</sequence>
<proteinExistence type="predicted"/>
<reference evidence="2 3" key="1">
    <citation type="submission" date="2023-03" db="EMBL/GenBank/DDBJ databases">
        <title>Isolation and description of six Streptomyces strains from soil environments, able to metabolize different microbial glucans.</title>
        <authorList>
            <person name="Widen T."/>
            <person name="Larsbrink J."/>
        </authorList>
    </citation>
    <scope>NUCLEOTIDE SEQUENCE [LARGE SCALE GENOMIC DNA]</scope>
    <source>
        <strain evidence="2 3">Alt2</strain>
    </source>
</reference>
<accession>A0ABY9IFX7</accession>
<dbReference type="EMBL" id="CP120988">
    <property type="protein sequence ID" value="WLQ54030.1"/>
    <property type="molecule type" value="Genomic_DNA"/>
</dbReference>
<dbReference type="RefSeq" id="WP_306072578.1">
    <property type="nucleotide sequence ID" value="NZ_CP120988.1"/>
</dbReference>
<evidence type="ECO:0000256" key="1">
    <source>
        <dbReference type="SAM" id="SignalP"/>
    </source>
</evidence>
<organism evidence="2 3">
    <name type="scientific">Streptomyces poriferorum</name>
    <dbReference type="NCBI Taxonomy" id="2798799"/>
    <lineage>
        <taxon>Bacteria</taxon>
        <taxon>Bacillati</taxon>
        <taxon>Actinomycetota</taxon>
        <taxon>Actinomycetes</taxon>
        <taxon>Kitasatosporales</taxon>
        <taxon>Streptomycetaceae</taxon>
        <taxon>Streptomyces</taxon>
    </lineage>
</organism>
<gene>
    <name evidence="2" type="ORF">P8A19_00510</name>
</gene>
<evidence type="ECO:0000313" key="2">
    <source>
        <dbReference type="EMBL" id="WLQ54030.1"/>
    </source>
</evidence>
<dbReference type="Pfam" id="PF20131">
    <property type="entry name" value="MC3"/>
    <property type="match status" value="1"/>
</dbReference>
<keyword evidence="1" id="KW-0732">Signal</keyword>
<dbReference type="Proteomes" id="UP001235744">
    <property type="component" value="Chromosome"/>
</dbReference>
<evidence type="ECO:0000313" key="3">
    <source>
        <dbReference type="Proteomes" id="UP001235744"/>
    </source>
</evidence>
<feature type="chain" id="PRO_5047234991" evidence="1">
    <location>
        <begin position="28"/>
        <end position="161"/>
    </location>
</feature>
<name>A0ABY9IFX7_9ACTN</name>
<dbReference type="InterPro" id="IPR045390">
    <property type="entry name" value="ABC-3C_MC3"/>
</dbReference>
<protein>
    <submittedName>
        <fullName evidence="2">DUF6521 family protein</fullName>
    </submittedName>
</protein>